<organism evidence="2 3">
    <name type="scientific">Nitratireductor aquimarinus</name>
    <dbReference type="NCBI Taxonomy" id="889300"/>
    <lineage>
        <taxon>Bacteria</taxon>
        <taxon>Pseudomonadati</taxon>
        <taxon>Pseudomonadota</taxon>
        <taxon>Alphaproteobacteria</taxon>
        <taxon>Hyphomicrobiales</taxon>
        <taxon>Phyllobacteriaceae</taxon>
        <taxon>Nitratireductor</taxon>
    </lineage>
</organism>
<evidence type="ECO:0000313" key="2">
    <source>
        <dbReference type="EMBL" id="MDV6225774.1"/>
    </source>
</evidence>
<evidence type="ECO:0000313" key="3">
    <source>
        <dbReference type="Proteomes" id="UP001185659"/>
    </source>
</evidence>
<sequence length="89" mass="9423">MKSAMQKLAMALVAIGALATTAQAATGTKHYGKCYVKEMYGGREVTNAYSCQAANVSCPNPEWGGECTVDGKLGTFSDGERARRNDKAL</sequence>
<feature type="signal peptide" evidence="1">
    <location>
        <begin position="1"/>
        <end position="24"/>
    </location>
</feature>
<gene>
    <name evidence="2" type="ORF">R2G56_05700</name>
</gene>
<accession>A0ABU4AHR5</accession>
<feature type="chain" id="PRO_5045489789" evidence="1">
    <location>
        <begin position="25"/>
        <end position="89"/>
    </location>
</feature>
<evidence type="ECO:0000256" key="1">
    <source>
        <dbReference type="SAM" id="SignalP"/>
    </source>
</evidence>
<keyword evidence="3" id="KW-1185">Reference proteome</keyword>
<dbReference type="EMBL" id="JAWLIP010000002">
    <property type="protein sequence ID" value="MDV6225774.1"/>
    <property type="molecule type" value="Genomic_DNA"/>
</dbReference>
<reference evidence="2 3" key="1">
    <citation type="submission" date="2023-10" db="EMBL/GenBank/DDBJ databases">
        <authorList>
            <person name="Venkata Ramana C."/>
            <person name="Sasikala C."/>
            <person name="Dhurka M."/>
        </authorList>
    </citation>
    <scope>NUCLEOTIDE SEQUENCE [LARGE SCALE GENOMIC DNA]</scope>
    <source>
        <strain evidence="2 3">KCTC 32151</strain>
    </source>
</reference>
<dbReference type="RefSeq" id="WP_317560715.1">
    <property type="nucleotide sequence ID" value="NZ_JAWLIP010000002.1"/>
</dbReference>
<dbReference type="Proteomes" id="UP001185659">
    <property type="component" value="Unassembled WGS sequence"/>
</dbReference>
<proteinExistence type="predicted"/>
<keyword evidence="1" id="KW-0732">Signal</keyword>
<protein>
    <submittedName>
        <fullName evidence="2">Uncharacterized protein</fullName>
    </submittedName>
</protein>
<comment type="caution">
    <text evidence="2">The sequence shown here is derived from an EMBL/GenBank/DDBJ whole genome shotgun (WGS) entry which is preliminary data.</text>
</comment>
<name>A0ABU4AHR5_9HYPH</name>